<organism evidence="1 2">
    <name type="scientific">Citreimonas salinaria</name>
    <dbReference type="NCBI Taxonomy" id="321339"/>
    <lineage>
        <taxon>Bacteria</taxon>
        <taxon>Pseudomonadati</taxon>
        <taxon>Pseudomonadota</taxon>
        <taxon>Alphaproteobacteria</taxon>
        <taxon>Rhodobacterales</taxon>
        <taxon>Roseobacteraceae</taxon>
        <taxon>Citreimonas</taxon>
    </lineage>
</organism>
<dbReference type="OrthoDB" id="7428016at2"/>
<dbReference type="Proteomes" id="UP000199286">
    <property type="component" value="Unassembled WGS sequence"/>
</dbReference>
<evidence type="ECO:0000313" key="1">
    <source>
        <dbReference type="EMBL" id="SDX91249.1"/>
    </source>
</evidence>
<protein>
    <recommendedName>
        <fullName evidence="3">Polyketide cyclase / dehydrase and lipid transport</fullName>
    </recommendedName>
</protein>
<evidence type="ECO:0000313" key="2">
    <source>
        <dbReference type="Proteomes" id="UP000199286"/>
    </source>
</evidence>
<name>A0A1H3FM99_9RHOB</name>
<proteinExistence type="predicted"/>
<dbReference type="EMBL" id="FNPF01000001">
    <property type="protein sequence ID" value="SDX91249.1"/>
    <property type="molecule type" value="Genomic_DNA"/>
</dbReference>
<dbReference type="SUPFAM" id="SSF55961">
    <property type="entry name" value="Bet v1-like"/>
    <property type="match status" value="1"/>
</dbReference>
<dbReference type="CDD" id="cd07812">
    <property type="entry name" value="SRPBCC"/>
    <property type="match status" value="1"/>
</dbReference>
<sequence>MTRTVSLSYDYEANPDRLWRLVTDLAMLEPLSNGLVTFRGLPEGRLTRGQCLNIAVSPFGRLPWRPYVIEVLDRDDVTRSFHTLEYGAGIDRWEHWLSVSGTDKGARLTERIEISAGKMGLPVSLWAGYMYRTRHRVRRRLLGASHAQDVS</sequence>
<evidence type="ECO:0008006" key="3">
    <source>
        <dbReference type="Google" id="ProtNLM"/>
    </source>
</evidence>
<gene>
    <name evidence="1" type="ORF">SAMN05444340_101489</name>
</gene>
<dbReference type="RefSeq" id="WP_089878583.1">
    <property type="nucleotide sequence ID" value="NZ_FNPF01000001.1"/>
</dbReference>
<reference evidence="1 2" key="1">
    <citation type="submission" date="2016-10" db="EMBL/GenBank/DDBJ databases">
        <authorList>
            <person name="de Groot N.N."/>
        </authorList>
    </citation>
    <scope>NUCLEOTIDE SEQUENCE [LARGE SCALE GENOMIC DNA]</scope>
    <source>
        <strain evidence="1 2">DSM 26880</strain>
    </source>
</reference>
<dbReference type="AlphaFoldDB" id="A0A1H3FM99"/>
<keyword evidence="2" id="KW-1185">Reference proteome</keyword>
<accession>A0A1H3FM99</accession>
<dbReference type="STRING" id="321339.SAMN05444340_101489"/>